<proteinExistence type="predicted"/>
<protein>
    <submittedName>
        <fullName evidence="1">Uncharacterized protein</fullName>
    </submittedName>
</protein>
<evidence type="ECO:0000313" key="1">
    <source>
        <dbReference type="EMBL" id="KAK3796888.1"/>
    </source>
</evidence>
<gene>
    <name evidence="1" type="ORF">RRG08_055722</name>
</gene>
<sequence>MRHSFNHKLAARGRKGSLLISVSPSHTSTILDISSLSTLLPLFPSYASNSCPLANISCIIFTQVLARLSDFSYTCFNLSPYLALLPLVNNQTDNINIIVLSLSYDRGHPTPTPFSRYPLPSLHNKDHKLYHTRHPGTAACKLDYRTWPAPGYVQRSTLDLRNNTRTSFACTDQVISTRSGCGAQISHLYTLGSRWEWRSGVISHMYHAYNVRSDQRFNFSRLWFGLCRTMETAVQVLPNKVLVTPDSSVYAINEKPKSGRVSQLGGYQVGPLLSGAESGENLQNLVGADSIDRFSLFGGDSGEATDTRTVIISRQVLIGHF</sequence>
<name>A0AAE1E8L1_9GAST</name>
<dbReference type="AlphaFoldDB" id="A0AAE1E8L1"/>
<evidence type="ECO:0000313" key="2">
    <source>
        <dbReference type="Proteomes" id="UP001283361"/>
    </source>
</evidence>
<dbReference type="EMBL" id="JAWDGP010000832">
    <property type="protein sequence ID" value="KAK3796888.1"/>
    <property type="molecule type" value="Genomic_DNA"/>
</dbReference>
<reference evidence="1" key="1">
    <citation type="journal article" date="2023" name="G3 (Bethesda)">
        <title>A reference genome for the long-term kleptoplast-retaining sea slug Elysia crispata morphotype clarki.</title>
        <authorList>
            <person name="Eastman K.E."/>
            <person name="Pendleton A.L."/>
            <person name="Shaikh M.A."/>
            <person name="Suttiyut T."/>
            <person name="Ogas R."/>
            <person name="Tomko P."/>
            <person name="Gavelis G."/>
            <person name="Widhalm J.R."/>
            <person name="Wisecaver J.H."/>
        </authorList>
    </citation>
    <scope>NUCLEOTIDE SEQUENCE</scope>
    <source>
        <strain evidence="1">ECLA1</strain>
    </source>
</reference>
<keyword evidence="2" id="KW-1185">Reference proteome</keyword>
<dbReference type="Proteomes" id="UP001283361">
    <property type="component" value="Unassembled WGS sequence"/>
</dbReference>
<accession>A0AAE1E8L1</accession>
<organism evidence="1 2">
    <name type="scientific">Elysia crispata</name>
    <name type="common">lettuce slug</name>
    <dbReference type="NCBI Taxonomy" id="231223"/>
    <lineage>
        <taxon>Eukaryota</taxon>
        <taxon>Metazoa</taxon>
        <taxon>Spiralia</taxon>
        <taxon>Lophotrochozoa</taxon>
        <taxon>Mollusca</taxon>
        <taxon>Gastropoda</taxon>
        <taxon>Heterobranchia</taxon>
        <taxon>Euthyneura</taxon>
        <taxon>Panpulmonata</taxon>
        <taxon>Sacoglossa</taxon>
        <taxon>Placobranchoidea</taxon>
        <taxon>Plakobranchidae</taxon>
        <taxon>Elysia</taxon>
    </lineage>
</organism>
<comment type="caution">
    <text evidence="1">The sequence shown here is derived from an EMBL/GenBank/DDBJ whole genome shotgun (WGS) entry which is preliminary data.</text>
</comment>